<dbReference type="InterPro" id="IPR050491">
    <property type="entry name" value="AmpC-like"/>
</dbReference>
<evidence type="ECO:0000259" key="3">
    <source>
        <dbReference type="Pfam" id="PF00144"/>
    </source>
</evidence>
<protein>
    <submittedName>
        <fullName evidence="4">Beta-lactamase class C-like and penicillin binding proteins (PBPs) superfamily</fullName>
    </submittedName>
</protein>
<dbReference type="PANTHER" id="PTHR46825:SF11">
    <property type="entry name" value="PENICILLIN-BINDING PROTEIN 4"/>
    <property type="match status" value="1"/>
</dbReference>
<gene>
    <name evidence="4" type="ORF">AVDCRST_MAG86-2069</name>
</gene>
<dbReference type="InterPro" id="IPR001466">
    <property type="entry name" value="Beta-lactam-related"/>
</dbReference>
<dbReference type="EMBL" id="CADCWP010000168">
    <property type="protein sequence ID" value="CAA9574812.1"/>
    <property type="molecule type" value="Genomic_DNA"/>
</dbReference>
<dbReference type="InterPro" id="IPR012338">
    <property type="entry name" value="Beta-lactam/transpept-like"/>
</dbReference>
<sequence length="336" mass="35748">MLAPLLEGTKVPSVAAVVLNGQIRAAGAVGVRKRGDNTPVTVDDKYHIGSCAKAMTATLAAILVERELLPWETRLRDVFPTMTLHPACKEITLRQLLSHSSGLAPFTDSEAEDPYLVKIVFGTYKTPRQGRLEVVVPALLSREPCTPPGTAFNYSNMGYVVAGAVLEALTQTSFETLLQRELFGPLELTSAGFGAPGTPGEVDEPWGHHPEPVEPGPDTDLPLVLAPAGTVHMSVMDFAKHAAFHLTEGPQLISRDTLELLHTPVGDSFALGWGVVETAWAGGQAWTHAGSKGMSYAVIGIVPAKRLAVVGACNLGTEEGEAACSHVFKTLIEHYS</sequence>
<comment type="subcellular location">
    <subcellularLocation>
        <location evidence="1">Membrane</location>
    </subcellularLocation>
</comment>
<reference evidence="4" key="1">
    <citation type="submission" date="2020-02" db="EMBL/GenBank/DDBJ databases">
        <authorList>
            <person name="Meier V. D."/>
        </authorList>
    </citation>
    <scope>NUCLEOTIDE SEQUENCE</scope>
    <source>
        <strain evidence="4">AVDCRST_MAG86</strain>
    </source>
</reference>
<name>A0A6J4VCE4_9DEIN</name>
<dbReference type="GO" id="GO:0016020">
    <property type="term" value="C:membrane"/>
    <property type="evidence" value="ECO:0007669"/>
    <property type="project" value="UniProtKB-SubCell"/>
</dbReference>
<keyword evidence="2" id="KW-0472">Membrane</keyword>
<dbReference type="Gene3D" id="3.40.710.10">
    <property type="entry name" value="DD-peptidase/beta-lactamase superfamily"/>
    <property type="match status" value="1"/>
</dbReference>
<accession>A0A6J4VCE4</accession>
<organism evidence="4">
    <name type="scientific">uncultured Truepera sp</name>
    <dbReference type="NCBI Taxonomy" id="543023"/>
    <lineage>
        <taxon>Bacteria</taxon>
        <taxon>Thermotogati</taxon>
        <taxon>Deinococcota</taxon>
        <taxon>Deinococci</taxon>
        <taxon>Trueperales</taxon>
        <taxon>Trueperaceae</taxon>
        <taxon>Truepera</taxon>
        <taxon>environmental samples</taxon>
    </lineage>
</organism>
<proteinExistence type="predicted"/>
<evidence type="ECO:0000256" key="1">
    <source>
        <dbReference type="ARBA" id="ARBA00004370"/>
    </source>
</evidence>
<dbReference type="Pfam" id="PF00144">
    <property type="entry name" value="Beta-lactamase"/>
    <property type="match status" value="1"/>
</dbReference>
<evidence type="ECO:0000256" key="2">
    <source>
        <dbReference type="ARBA" id="ARBA00023136"/>
    </source>
</evidence>
<dbReference type="PANTHER" id="PTHR46825">
    <property type="entry name" value="D-ALANYL-D-ALANINE-CARBOXYPEPTIDASE/ENDOPEPTIDASE AMPH"/>
    <property type="match status" value="1"/>
</dbReference>
<evidence type="ECO:0000313" key="4">
    <source>
        <dbReference type="EMBL" id="CAA9574812.1"/>
    </source>
</evidence>
<feature type="domain" description="Beta-lactamase-related" evidence="3">
    <location>
        <begin position="4"/>
        <end position="319"/>
    </location>
</feature>
<dbReference type="SUPFAM" id="SSF56601">
    <property type="entry name" value="beta-lactamase/transpeptidase-like"/>
    <property type="match status" value="1"/>
</dbReference>
<dbReference type="AlphaFoldDB" id="A0A6J4VCE4"/>